<dbReference type="PANTHER" id="PTHR10073:SF47">
    <property type="entry name" value="DNA MISMATCH REPAIR PROTEIN MLH3"/>
    <property type="match status" value="1"/>
</dbReference>
<dbReference type="InterPro" id="IPR042120">
    <property type="entry name" value="MutL_C_dimsub"/>
</dbReference>
<dbReference type="GO" id="GO:0032300">
    <property type="term" value="C:mismatch repair complex"/>
    <property type="evidence" value="ECO:0007669"/>
    <property type="project" value="InterPro"/>
</dbReference>
<feature type="domain" description="MutL C-terminal dimerisation" evidence="3">
    <location>
        <begin position="558"/>
        <end position="721"/>
    </location>
</feature>
<dbReference type="InterPro" id="IPR014790">
    <property type="entry name" value="MutL_C"/>
</dbReference>
<evidence type="ECO:0000256" key="1">
    <source>
        <dbReference type="ARBA" id="ARBA00006082"/>
    </source>
</evidence>
<gene>
    <name evidence="4" type="ORF">Dda_2312</name>
</gene>
<dbReference type="InterPro" id="IPR042121">
    <property type="entry name" value="MutL_C_regsub"/>
</dbReference>
<dbReference type="GO" id="GO:0005524">
    <property type="term" value="F:ATP binding"/>
    <property type="evidence" value="ECO:0007669"/>
    <property type="project" value="InterPro"/>
</dbReference>
<dbReference type="GO" id="GO:0016887">
    <property type="term" value="F:ATP hydrolysis activity"/>
    <property type="evidence" value="ECO:0007669"/>
    <property type="project" value="InterPro"/>
</dbReference>
<dbReference type="SUPFAM" id="SSF118116">
    <property type="entry name" value="DNA mismatch repair protein MutL"/>
    <property type="match status" value="1"/>
</dbReference>
<dbReference type="InterPro" id="IPR036890">
    <property type="entry name" value="HATPase_C_sf"/>
</dbReference>
<keyword evidence="5" id="KW-1185">Reference proteome</keyword>
<dbReference type="Gene3D" id="3.30.1370.100">
    <property type="entry name" value="MutL, C-terminal domain, regulatory subdomain"/>
    <property type="match status" value="1"/>
</dbReference>
<evidence type="ECO:0000313" key="4">
    <source>
        <dbReference type="EMBL" id="KAJ6263742.1"/>
    </source>
</evidence>
<organism evidence="4 5">
    <name type="scientific">Drechslerella dactyloides</name>
    <name type="common">Nematode-trapping fungus</name>
    <name type="synonym">Arthrobotrys dactyloides</name>
    <dbReference type="NCBI Taxonomy" id="74499"/>
    <lineage>
        <taxon>Eukaryota</taxon>
        <taxon>Fungi</taxon>
        <taxon>Dikarya</taxon>
        <taxon>Ascomycota</taxon>
        <taxon>Pezizomycotina</taxon>
        <taxon>Orbiliomycetes</taxon>
        <taxon>Orbiliales</taxon>
        <taxon>Orbiliaceae</taxon>
        <taxon>Drechslerella</taxon>
    </lineage>
</organism>
<comment type="similarity">
    <text evidence="1">Belongs to the DNA mismatch repair MutL/HexB family.</text>
</comment>
<dbReference type="Gene3D" id="3.30.565.10">
    <property type="entry name" value="Histidine kinase-like ATPase, C-terminal domain"/>
    <property type="match status" value="1"/>
</dbReference>
<proteinExistence type="inferred from homology"/>
<dbReference type="GO" id="GO:0140664">
    <property type="term" value="F:ATP-dependent DNA damage sensor activity"/>
    <property type="evidence" value="ECO:0007669"/>
    <property type="project" value="InterPro"/>
</dbReference>
<protein>
    <recommendedName>
        <fullName evidence="3">MutL C-terminal dimerisation domain-containing protein</fullName>
    </recommendedName>
</protein>
<sequence>MAASRISTGNPGRITVLDNQVAAKLTSTVTITGIGDVVVGLFANSVTAGATKVDITWNARSGYAAVFDNGPGVHPDDIALIGEKFATSHEDLAGSSNGYAGAFLVSLAQVTQAHIFSRHRGYIPTYATVFNFGKKISCKIEENETRRLTSMGTKVMVRNLFGDVALRARLRNDMSAAEENRLNRDVRKRLVEALLCAPEGDLRVILDDQKKRSAFVLLAADKGLARRKKILEIAGFPSVDWRPAAAEWANISVDAMIGYGPISDSHTQFIYLNSSPVARAASIYAKANAIFSASNFATANGKAGAEKHPAFVIFITAKAIPSHPYNRVDLEEPAATEVTGLVESLLEQFLREHKYSVKRRSSGPQMTGEPNPKRQRTSHEFVGVMRSRLALPPVERELFAGKMRMSEPFPLRRPPPGQMPAPERGMATIMKGRRQEQATVVQQSAVPPAPSRPLQQRPSRRSAIQGPGLAPHAYIQSPLVTPSRPNQVPKKIIPRVVPPKEVAVWGTRLTYENGSVFPLPEARIHQPYSARSYGSYSKFDEGKRVNLSKKSLETARVLPRQLEQKFILAVSEEPQALIAADQHAVDERIKLEALWKGYDNEPKPLQKPISFELSYADGEILFHHLLQVRQWGFVFDVSGAGEEATVDVRGAQELVAERCVTDPTVIIDLVIGWVGEMKSDGFKAYPAGSDWVKRQASAPRKLCDVFASRSCRSAVMFNDELTHHECITLIRELAKCTFPFICAHGRPSVVPIFDLTAGGVVEPYVD</sequence>
<dbReference type="PANTHER" id="PTHR10073">
    <property type="entry name" value="DNA MISMATCH REPAIR PROTEIN MLH, PMS, MUTL"/>
    <property type="match status" value="1"/>
</dbReference>
<dbReference type="Gene3D" id="3.30.1540.20">
    <property type="entry name" value="MutL, C-terminal domain, dimerisation subdomain"/>
    <property type="match status" value="1"/>
</dbReference>
<comment type="caution">
    <text evidence="4">The sequence shown here is derived from an EMBL/GenBank/DDBJ whole genome shotgun (WGS) entry which is preliminary data.</text>
</comment>
<evidence type="ECO:0000313" key="5">
    <source>
        <dbReference type="Proteomes" id="UP001221413"/>
    </source>
</evidence>
<dbReference type="SMART" id="SM00853">
    <property type="entry name" value="MutL_C"/>
    <property type="match status" value="1"/>
</dbReference>
<feature type="region of interest" description="Disordered" evidence="2">
    <location>
        <begin position="433"/>
        <end position="469"/>
    </location>
</feature>
<dbReference type="AlphaFoldDB" id="A0AAD6J7B5"/>
<dbReference type="InterPro" id="IPR038973">
    <property type="entry name" value="MutL/Mlh/Pms-like"/>
</dbReference>
<evidence type="ECO:0000256" key="2">
    <source>
        <dbReference type="SAM" id="MobiDB-lite"/>
    </source>
</evidence>
<dbReference type="GO" id="GO:0006298">
    <property type="term" value="P:mismatch repair"/>
    <property type="evidence" value="ECO:0007669"/>
    <property type="project" value="InterPro"/>
</dbReference>
<feature type="region of interest" description="Disordered" evidence="2">
    <location>
        <begin position="356"/>
        <end position="378"/>
    </location>
</feature>
<feature type="compositionally biased region" description="Low complexity" evidence="2">
    <location>
        <begin position="452"/>
        <end position="463"/>
    </location>
</feature>
<reference evidence="4" key="1">
    <citation type="submission" date="2023-01" db="EMBL/GenBank/DDBJ databases">
        <title>The chitinases involved in constricting ring structure development in the nematode-trapping fungus Drechslerella dactyloides.</title>
        <authorList>
            <person name="Wang R."/>
            <person name="Zhang L."/>
            <person name="Tang P."/>
            <person name="Li S."/>
            <person name="Liang L."/>
        </authorList>
    </citation>
    <scope>NUCLEOTIDE SEQUENCE</scope>
    <source>
        <strain evidence="4">YMF1.00031</strain>
    </source>
</reference>
<accession>A0AAD6J7B5</accession>
<evidence type="ECO:0000259" key="3">
    <source>
        <dbReference type="SMART" id="SM00853"/>
    </source>
</evidence>
<name>A0AAD6J7B5_DREDA</name>
<dbReference type="Pfam" id="PF08676">
    <property type="entry name" value="MutL_C"/>
    <property type="match status" value="1"/>
</dbReference>
<dbReference type="Pfam" id="PF13589">
    <property type="entry name" value="HATPase_c_3"/>
    <property type="match status" value="1"/>
</dbReference>
<dbReference type="SUPFAM" id="SSF55874">
    <property type="entry name" value="ATPase domain of HSP90 chaperone/DNA topoisomerase II/histidine kinase"/>
    <property type="match status" value="1"/>
</dbReference>
<dbReference type="Proteomes" id="UP001221413">
    <property type="component" value="Unassembled WGS sequence"/>
</dbReference>
<dbReference type="InterPro" id="IPR037198">
    <property type="entry name" value="MutL_C_sf"/>
</dbReference>
<dbReference type="EMBL" id="JAQGDS010000002">
    <property type="protein sequence ID" value="KAJ6263742.1"/>
    <property type="molecule type" value="Genomic_DNA"/>
</dbReference>